<dbReference type="Proteomes" id="UP000664132">
    <property type="component" value="Unassembled WGS sequence"/>
</dbReference>
<comment type="caution">
    <text evidence="2">The sequence shown here is derived from an EMBL/GenBank/DDBJ whole genome shotgun (WGS) entry which is preliminary data.</text>
</comment>
<evidence type="ECO:0000256" key="1">
    <source>
        <dbReference type="SAM" id="MobiDB-lite"/>
    </source>
</evidence>
<feature type="compositionally biased region" description="Low complexity" evidence="1">
    <location>
        <begin position="1"/>
        <end position="19"/>
    </location>
</feature>
<reference evidence="2" key="1">
    <citation type="submission" date="2021-02" db="EMBL/GenBank/DDBJ databases">
        <title>Genome sequence Cadophora malorum strain M34.</title>
        <authorList>
            <person name="Stefanovic E."/>
            <person name="Vu D."/>
            <person name="Scully C."/>
            <person name="Dijksterhuis J."/>
            <person name="Roader J."/>
            <person name="Houbraken J."/>
        </authorList>
    </citation>
    <scope>NUCLEOTIDE SEQUENCE</scope>
    <source>
        <strain evidence="2">M34</strain>
    </source>
</reference>
<name>A0A8H7TH03_9HELO</name>
<accession>A0A8H7TH03</accession>
<dbReference type="PANTHER" id="PTHR47657">
    <property type="entry name" value="STEROL REGULATORY ELEMENT-BINDING PROTEIN ECM22"/>
    <property type="match status" value="1"/>
</dbReference>
<proteinExistence type="predicted"/>
<dbReference type="EMBL" id="JAFJYH010000064">
    <property type="protein sequence ID" value="KAG4421485.1"/>
    <property type="molecule type" value="Genomic_DNA"/>
</dbReference>
<dbReference type="OrthoDB" id="416217at2759"/>
<dbReference type="PANTHER" id="PTHR47657:SF13">
    <property type="entry name" value="ZN(2)-C6 FUNGAL-TYPE DOMAIN-CONTAINING PROTEIN-RELATED"/>
    <property type="match status" value="1"/>
</dbReference>
<sequence>MRCDFSSSADSSNSASFHSYQQAKPKRKFVASGYEVKETPSSNTTEARSSPIGTSSSINTPTSSHVTPAPVPPLAQGLNVAEIEIWHHYLMKTCPSFSGGGLDFWQEKLPAIGFTYPFVLELILALSAFHLARSRPLKAHTLLPLAEKYHTTGIQSATSMLASLNESNCGAMYSSATLVAFCSLARGPQLGEFLAFSSHGPAELFNLLRGIRLIATSQREQLDSGVLATRVEADTSKRFVGPFQPCPDYKPPISELRWFINSNSELLAPFAETYLGALDALLRSFQSIYATPGDSTANDDQGSQMVFGWLYRASDEYIRCLQEKQPIALIIFALFAVLLRETDNQWFMEGWVHHIIGGVRQFVPDELQQWLKWPIEQTNFNAKDGQVF</sequence>
<keyword evidence="3" id="KW-1185">Reference proteome</keyword>
<evidence type="ECO:0000313" key="3">
    <source>
        <dbReference type="Proteomes" id="UP000664132"/>
    </source>
</evidence>
<dbReference type="AlphaFoldDB" id="A0A8H7TH03"/>
<feature type="compositionally biased region" description="Polar residues" evidence="1">
    <location>
        <begin position="39"/>
        <end position="66"/>
    </location>
</feature>
<organism evidence="2 3">
    <name type="scientific">Cadophora malorum</name>
    <dbReference type="NCBI Taxonomy" id="108018"/>
    <lineage>
        <taxon>Eukaryota</taxon>
        <taxon>Fungi</taxon>
        <taxon>Dikarya</taxon>
        <taxon>Ascomycota</taxon>
        <taxon>Pezizomycotina</taxon>
        <taxon>Leotiomycetes</taxon>
        <taxon>Helotiales</taxon>
        <taxon>Ploettnerulaceae</taxon>
        <taxon>Cadophora</taxon>
    </lineage>
</organism>
<dbReference type="GO" id="GO:0000981">
    <property type="term" value="F:DNA-binding transcription factor activity, RNA polymerase II-specific"/>
    <property type="evidence" value="ECO:0007669"/>
    <property type="project" value="TreeGrafter"/>
</dbReference>
<protein>
    <submittedName>
        <fullName evidence="2">Uncharacterized protein</fullName>
    </submittedName>
</protein>
<gene>
    <name evidence="2" type="ORF">IFR04_005324</name>
</gene>
<feature type="region of interest" description="Disordered" evidence="1">
    <location>
        <begin position="1"/>
        <end position="70"/>
    </location>
</feature>
<dbReference type="InterPro" id="IPR052400">
    <property type="entry name" value="Zn2-C6_fungal_TF"/>
</dbReference>
<evidence type="ECO:0000313" key="2">
    <source>
        <dbReference type="EMBL" id="KAG4421485.1"/>
    </source>
</evidence>